<dbReference type="InterPro" id="IPR005335">
    <property type="entry name" value="Terminase_ssu"/>
</dbReference>
<feature type="region of interest" description="Disordered" evidence="4">
    <location>
        <begin position="49"/>
        <end position="76"/>
    </location>
</feature>
<evidence type="ECO:0000259" key="5">
    <source>
        <dbReference type="Pfam" id="PF06056"/>
    </source>
</evidence>
<evidence type="ECO:0000313" key="6">
    <source>
        <dbReference type="EMBL" id="DAD72568.1"/>
    </source>
</evidence>
<keyword evidence="3" id="KW-0175">Coiled coil</keyword>
<dbReference type="Gene3D" id="1.10.10.60">
    <property type="entry name" value="Homeodomain-like"/>
    <property type="match status" value="1"/>
</dbReference>
<feature type="domain" description="Terminase ATPase subunit N-terminal" evidence="5">
    <location>
        <begin position="13"/>
        <end position="54"/>
    </location>
</feature>
<sequence>MNKLARAPDARIDQAKELYLQGKKLTEIASQLGLPEGTVRRWKSTYKWDKGDTERSEKKSERSLKNNERSNKRKTLEERVVESEVKQVMENPKLTDKRQLFCMFYVRCFNATKAYQKAYQCSYQMACGHGHELLKNVEIKNEIQRLKQSRLNRELLDESDIFQKYMDIAFSDITDYLTFGTEEVPVIGASGLVEVKDPDTGEKKPLTKIVNFVRFKPSAEIDGTILAEVKQGKDGASIKLADRMKALDWLAAHMDLATAEQKAKIAQINAQTERLKQDNEQEELADDGFLQALEGNAAADWEGWTDEPDKES</sequence>
<feature type="coiled-coil region" evidence="3">
    <location>
        <begin position="258"/>
        <end position="285"/>
    </location>
</feature>
<evidence type="ECO:0000256" key="3">
    <source>
        <dbReference type="SAM" id="Coils"/>
    </source>
</evidence>
<dbReference type="PANTHER" id="PTHR41328:SF3">
    <property type="entry name" value="PBSX PHAGE TERMINASE SMALL SUBUNIT"/>
    <property type="match status" value="1"/>
</dbReference>
<dbReference type="Pfam" id="PF03592">
    <property type="entry name" value="Terminase_2"/>
    <property type="match status" value="1"/>
</dbReference>
<evidence type="ECO:0000256" key="4">
    <source>
        <dbReference type="SAM" id="MobiDB-lite"/>
    </source>
</evidence>
<keyword evidence="2" id="KW-0231">Viral genome packaging</keyword>
<dbReference type="InterPro" id="IPR009057">
    <property type="entry name" value="Homeodomain-like_sf"/>
</dbReference>
<dbReference type="InterPro" id="IPR010332">
    <property type="entry name" value="ATPase_terminase-su_N"/>
</dbReference>
<organism evidence="6">
    <name type="scientific">Myoviridae sp. ctmii12</name>
    <dbReference type="NCBI Taxonomy" id="2827614"/>
    <lineage>
        <taxon>Viruses</taxon>
        <taxon>Duplodnaviria</taxon>
        <taxon>Heunggongvirae</taxon>
        <taxon>Uroviricota</taxon>
        <taxon>Caudoviricetes</taxon>
    </lineage>
</organism>
<dbReference type="SUPFAM" id="SSF46689">
    <property type="entry name" value="Homeodomain-like"/>
    <property type="match status" value="1"/>
</dbReference>
<dbReference type="Pfam" id="PF06056">
    <property type="entry name" value="Terminase_5"/>
    <property type="match status" value="1"/>
</dbReference>
<keyword evidence="1" id="KW-1188">Viral release from host cell</keyword>
<proteinExistence type="predicted"/>
<name>A0A8S5LRS1_9CAUD</name>
<dbReference type="Gene3D" id="1.10.10.1400">
    <property type="entry name" value="Terminase, small subunit, N-terminal DNA-binding domain, HTH motif"/>
    <property type="match status" value="1"/>
</dbReference>
<evidence type="ECO:0000256" key="1">
    <source>
        <dbReference type="ARBA" id="ARBA00022612"/>
    </source>
</evidence>
<dbReference type="GO" id="GO:0051276">
    <property type="term" value="P:chromosome organization"/>
    <property type="evidence" value="ECO:0007669"/>
    <property type="project" value="InterPro"/>
</dbReference>
<dbReference type="PANTHER" id="PTHR41328">
    <property type="entry name" value="TERMINASE SMALL SUBUNIT-RELATED"/>
    <property type="match status" value="1"/>
</dbReference>
<evidence type="ECO:0000256" key="2">
    <source>
        <dbReference type="ARBA" id="ARBA00023219"/>
    </source>
</evidence>
<dbReference type="InterPro" id="IPR052404">
    <property type="entry name" value="SPP1-like_terminase"/>
</dbReference>
<protein>
    <submittedName>
        <fullName evidence="6">Terminase small subunit</fullName>
    </submittedName>
</protein>
<dbReference type="EMBL" id="BK015901">
    <property type="protein sequence ID" value="DAD72568.1"/>
    <property type="molecule type" value="Genomic_DNA"/>
</dbReference>
<reference evidence="6" key="1">
    <citation type="journal article" date="2021" name="Proc. Natl. Acad. Sci. U.S.A.">
        <title>A Catalog of Tens of Thousands of Viruses from Human Metagenomes Reveals Hidden Associations with Chronic Diseases.</title>
        <authorList>
            <person name="Tisza M.J."/>
            <person name="Buck C.B."/>
        </authorList>
    </citation>
    <scope>NUCLEOTIDE SEQUENCE</scope>
    <source>
        <strain evidence="6">Ctmii12</strain>
    </source>
</reference>
<dbReference type="InterPro" id="IPR038713">
    <property type="entry name" value="Terminase_Gp1_N_sf"/>
</dbReference>
<accession>A0A8S5LRS1</accession>